<dbReference type="OrthoDB" id="2238745at2759"/>
<gene>
    <name evidence="3" type="ORF">LCOR_02809.1</name>
</gene>
<protein>
    <recommendedName>
        <fullName evidence="2">Arrestin-like N-terminal domain-containing protein</fullName>
    </recommendedName>
</protein>
<dbReference type="Gene3D" id="2.60.40.640">
    <property type="match status" value="1"/>
</dbReference>
<accession>A0A068RQD3</accession>
<dbReference type="GO" id="GO:0030674">
    <property type="term" value="F:protein-macromolecule adaptor activity"/>
    <property type="evidence" value="ECO:0007669"/>
    <property type="project" value="TreeGrafter"/>
</dbReference>
<dbReference type="AlphaFoldDB" id="A0A068RQD3"/>
<dbReference type="PANTHER" id="PTHR11188:SF17">
    <property type="entry name" value="FI21816P1"/>
    <property type="match status" value="1"/>
</dbReference>
<evidence type="ECO:0000313" key="4">
    <source>
        <dbReference type="Proteomes" id="UP000027586"/>
    </source>
</evidence>
<dbReference type="PANTHER" id="PTHR11188">
    <property type="entry name" value="ARRESTIN DOMAIN CONTAINING PROTEIN"/>
    <property type="match status" value="1"/>
</dbReference>
<dbReference type="Proteomes" id="UP000027586">
    <property type="component" value="Unassembled WGS sequence"/>
</dbReference>
<feature type="region of interest" description="Disordered" evidence="1">
    <location>
        <begin position="351"/>
        <end position="374"/>
    </location>
</feature>
<sequence length="374" mass="41602">MFRKSLSIQLVEPVVYLRGHPKDKHTINILRGLIRLQLSHPALIQSVTIQFVGTAKTLWPEASQHWDKHVIVDSVIPISRSPVSLKRGAHAFPFEILLSNALSESVECGLGHVRYKLLCQVQMKPAWAPFTTHIKSQRPVVLVRLPQDSVPRCITQTHTLSPNGQELHVLVESAHITPGTPLALSFSFSHPPGAINDLCVKLIERQKFRARAKRTTRILHHEITLAPRDPPILDHHLLHGAHTELRCVFAVPDKHTLQLHPSTVNPNIRVRHWIQIALHFTMDDGTPKEVLMDAPVSVIMDTIEDYITLPAYETVRAPAPAYSPSPMARPSSSSSASSWFSKLNPKRALLVSDHPPSYDDTIASPSSSSSLALS</sequence>
<dbReference type="STRING" id="1263082.A0A068RQD3"/>
<keyword evidence="4" id="KW-1185">Reference proteome</keyword>
<dbReference type="EMBL" id="CBTN010000008">
    <property type="protein sequence ID" value="CDH51161.1"/>
    <property type="molecule type" value="Genomic_DNA"/>
</dbReference>
<comment type="caution">
    <text evidence="3">The sequence shown here is derived from an EMBL/GenBank/DDBJ whole genome shotgun (WGS) entry which is preliminary data.</text>
</comment>
<evidence type="ECO:0000259" key="2">
    <source>
        <dbReference type="Pfam" id="PF00339"/>
    </source>
</evidence>
<name>A0A068RQD3_9FUNG</name>
<proteinExistence type="predicted"/>
<reference evidence="3" key="1">
    <citation type="submission" date="2013-08" db="EMBL/GenBank/DDBJ databases">
        <title>Gene expansion shapes genome architecture in the human pathogen Lichtheimia corymbifera: an evolutionary genomics analysis in the ancient terrestrial Mucorales (Mucoromycotina).</title>
        <authorList>
            <person name="Schwartze V.U."/>
            <person name="Winter S."/>
            <person name="Shelest E."/>
            <person name="Marcet-Houben M."/>
            <person name="Horn F."/>
            <person name="Wehner S."/>
            <person name="Hoffmann K."/>
            <person name="Riege K."/>
            <person name="Sammeth M."/>
            <person name="Nowrousian M."/>
            <person name="Valiante V."/>
            <person name="Linde J."/>
            <person name="Jacobsen I.D."/>
            <person name="Marz M."/>
            <person name="Brakhage A.A."/>
            <person name="Gabaldon T."/>
            <person name="Bocker S."/>
            <person name="Voigt K."/>
        </authorList>
    </citation>
    <scope>NUCLEOTIDE SEQUENCE [LARGE SCALE GENOMIC DNA]</scope>
    <source>
        <strain evidence="3">FSU 9682</strain>
    </source>
</reference>
<dbReference type="InterPro" id="IPR050357">
    <property type="entry name" value="Arrestin_domain-protein"/>
</dbReference>
<dbReference type="InterPro" id="IPR014756">
    <property type="entry name" value="Ig_E-set"/>
</dbReference>
<dbReference type="InterPro" id="IPR011021">
    <property type="entry name" value="Arrestin-like_N"/>
</dbReference>
<dbReference type="GO" id="GO:0070086">
    <property type="term" value="P:ubiquitin-dependent endocytosis"/>
    <property type="evidence" value="ECO:0007669"/>
    <property type="project" value="TreeGrafter"/>
</dbReference>
<dbReference type="InterPro" id="IPR014752">
    <property type="entry name" value="Arrestin-like_C"/>
</dbReference>
<dbReference type="SUPFAM" id="SSF81296">
    <property type="entry name" value="E set domains"/>
    <property type="match status" value="1"/>
</dbReference>
<feature type="compositionally biased region" description="Low complexity" evidence="1">
    <location>
        <begin position="363"/>
        <end position="374"/>
    </location>
</feature>
<evidence type="ECO:0000256" key="1">
    <source>
        <dbReference type="SAM" id="MobiDB-lite"/>
    </source>
</evidence>
<dbReference type="GO" id="GO:0031625">
    <property type="term" value="F:ubiquitin protein ligase binding"/>
    <property type="evidence" value="ECO:0007669"/>
    <property type="project" value="TreeGrafter"/>
</dbReference>
<dbReference type="VEuPathDB" id="FungiDB:LCOR_02809.1"/>
<dbReference type="Pfam" id="PF00339">
    <property type="entry name" value="Arrestin_N"/>
    <property type="match status" value="1"/>
</dbReference>
<evidence type="ECO:0000313" key="3">
    <source>
        <dbReference type="EMBL" id="CDH51161.1"/>
    </source>
</evidence>
<organism evidence="3 4">
    <name type="scientific">Lichtheimia corymbifera JMRC:FSU:9682</name>
    <dbReference type="NCBI Taxonomy" id="1263082"/>
    <lineage>
        <taxon>Eukaryota</taxon>
        <taxon>Fungi</taxon>
        <taxon>Fungi incertae sedis</taxon>
        <taxon>Mucoromycota</taxon>
        <taxon>Mucoromycotina</taxon>
        <taxon>Mucoromycetes</taxon>
        <taxon>Mucorales</taxon>
        <taxon>Lichtheimiaceae</taxon>
        <taxon>Lichtheimia</taxon>
    </lineage>
</organism>
<dbReference type="GO" id="GO:0005829">
    <property type="term" value="C:cytosol"/>
    <property type="evidence" value="ECO:0007669"/>
    <property type="project" value="TreeGrafter"/>
</dbReference>
<feature type="domain" description="Arrestin-like N-terminal" evidence="2">
    <location>
        <begin position="32"/>
        <end position="123"/>
    </location>
</feature>
<dbReference type="GO" id="GO:0005886">
    <property type="term" value="C:plasma membrane"/>
    <property type="evidence" value="ECO:0007669"/>
    <property type="project" value="TreeGrafter"/>
</dbReference>